<proteinExistence type="predicted"/>
<dbReference type="Proteomes" id="UP001497623">
    <property type="component" value="Unassembled WGS sequence"/>
</dbReference>
<dbReference type="InterPro" id="IPR011024">
    <property type="entry name" value="G_crystallin-like"/>
</dbReference>
<dbReference type="EMBL" id="CAXKWB010016887">
    <property type="protein sequence ID" value="CAL4117395.1"/>
    <property type="molecule type" value="Genomic_DNA"/>
</dbReference>
<protein>
    <submittedName>
        <fullName evidence="2">Uncharacterized protein</fullName>
    </submittedName>
</protein>
<dbReference type="SUPFAM" id="SSF49695">
    <property type="entry name" value="gamma-Crystallin-like"/>
    <property type="match status" value="1"/>
</dbReference>
<sequence>VSLSLLAIIMVKITVLLLVLGVVAAVKGRWTPDTRAIQHTRLFSDQNGMGTYLDVDNYVPVLAENDFDDETECVCETGIWFYYEHEQYNQSPGQVFWYHGIDYCSNFASHYANTASSLRFAGDPSNLNGDTWTVYQEIIYNGHFKRFLRSLRLTVQKLGNFITKVH</sequence>
<name>A0AAV2R8B7_MEGNR</name>
<reference evidence="2 3" key="1">
    <citation type="submission" date="2024-05" db="EMBL/GenBank/DDBJ databases">
        <authorList>
            <person name="Wallberg A."/>
        </authorList>
    </citation>
    <scope>NUCLEOTIDE SEQUENCE [LARGE SCALE GENOMIC DNA]</scope>
</reference>
<evidence type="ECO:0000313" key="3">
    <source>
        <dbReference type="Proteomes" id="UP001497623"/>
    </source>
</evidence>
<comment type="caution">
    <text evidence="2">The sequence shown here is derived from an EMBL/GenBank/DDBJ whole genome shotgun (WGS) entry which is preliminary data.</text>
</comment>
<keyword evidence="3" id="KW-1185">Reference proteome</keyword>
<dbReference type="AlphaFoldDB" id="A0AAV2R8B7"/>
<keyword evidence="1" id="KW-0472">Membrane</keyword>
<feature type="transmembrane region" description="Helical" evidence="1">
    <location>
        <begin position="6"/>
        <end position="26"/>
    </location>
</feature>
<evidence type="ECO:0000256" key="1">
    <source>
        <dbReference type="SAM" id="Phobius"/>
    </source>
</evidence>
<feature type="non-terminal residue" evidence="2">
    <location>
        <position position="1"/>
    </location>
</feature>
<accession>A0AAV2R8B7</accession>
<keyword evidence="1" id="KW-1133">Transmembrane helix</keyword>
<organism evidence="2 3">
    <name type="scientific">Meganyctiphanes norvegica</name>
    <name type="common">Northern krill</name>
    <name type="synonym">Thysanopoda norvegica</name>
    <dbReference type="NCBI Taxonomy" id="48144"/>
    <lineage>
        <taxon>Eukaryota</taxon>
        <taxon>Metazoa</taxon>
        <taxon>Ecdysozoa</taxon>
        <taxon>Arthropoda</taxon>
        <taxon>Crustacea</taxon>
        <taxon>Multicrustacea</taxon>
        <taxon>Malacostraca</taxon>
        <taxon>Eumalacostraca</taxon>
        <taxon>Eucarida</taxon>
        <taxon>Euphausiacea</taxon>
        <taxon>Euphausiidae</taxon>
        <taxon>Meganyctiphanes</taxon>
    </lineage>
</organism>
<gene>
    <name evidence="2" type="ORF">MNOR_LOCUS21181</name>
</gene>
<keyword evidence="1" id="KW-0812">Transmembrane</keyword>
<evidence type="ECO:0000313" key="2">
    <source>
        <dbReference type="EMBL" id="CAL4117395.1"/>
    </source>
</evidence>